<evidence type="ECO:0000313" key="2">
    <source>
        <dbReference type="Proteomes" id="UP000054988"/>
    </source>
</evidence>
<reference evidence="1 2" key="1">
    <citation type="submission" date="2015-12" db="EMBL/GenBank/DDBJ databases">
        <title>Draft genome sequence of Moniliophthora roreri, the causal agent of frosty pod rot of cacao.</title>
        <authorList>
            <person name="Aime M.C."/>
            <person name="Diaz-Valderrama J.R."/>
            <person name="Kijpornyongpan T."/>
            <person name="Phillips-Mora W."/>
        </authorList>
    </citation>
    <scope>NUCLEOTIDE SEQUENCE [LARGE SCALE GENOMIC DNA]</scope>
    <source>
        <strain evidence="1 2">MCA 2952</strain>
    </source>
</reference>
<evidence type="ECO:0000313" key="1">
    <source>
        <dbReference type="EMBL" id="KTB47338.1"/>
    </source>
</evidence>
<comment type="caution">
    <text evidence="1">The sequence shown here is derived from an EMBL/GenBank/DDBJ whole genome shotgun (WGS) entry which is preliminary data.</text>
</comment>
<proteinExistence type="predicted"/>
<organism evidence="1 2">
    <name type="scientific">Moniliophthora roreri</name>
    <name type="common">Frosty pod rot fungus</name>
    <name type="synonym">Monilia roreri</name>
    <dbReference type="NCBI Taxonomy" id="221103"/>
    <lineage>
        <taxon>Eukaryota</taxon>
        <taxon>Fungi</taxon>
        <taxon>Dikarya</taxon>
        <taxon>Basidiomycota</taxon>
        <taxon>Agaricomycotina</taxon>
        <taxon>Agaricomycetes</taxon>
        <taxon>Agaricomycetidae</taxon>
        <taxon>Agaricales</taxon>
        <taxon>Marasmiineae</taxon>
        <taxon>Marasmiaceae</taxon>
        <taxon>Moniliophthora</taxon>
    </lineage>
</organism>
<protein>
    <submittedName>
        <fullName evidence="1">Uncharacterized protein</fullName>
    </submittedName>
</protein>
<sequence>MAHSIKERESLRVRRQAYLFSELVNHL</sequence>
<dbReference type="EMBL" id="LATX01000047">
    <property type="protein sequence ID" value="KTB47338.1"/>
    <property type="molecule type" value="Genomic_DNA"/>
</dbReference>
<gene>
    <name evidence="1" type="ORF">WG66_84</name>
</gene>
<accession>A0A0W0GFL4</accession>
<name>A0A0W0GFL4_MONRR</name>
<dbReference type="AlphaFoldDB" id="A0A0W0GFL4"/>
<dbReference type="Proteomes" id="UP000054988">
    <property type="component" value="Unassembled WGS sequence"/>
</dbReference>